<protein>
    <submittedName>
        <fullName evidence="1">Uncharacterized protein</fullName>
    </submittedName>
</protein>
<gene>
    <name evidence="1" type="ORF">L1987_37089</name>
</gene>
<dbReference type="Proteomes" id="UP001056120">
    <property type="component" value="Linkage Group LG12"/>
</dbReference>
<reference evidence="2" key="1">
    <citation type="journal article" date="2022" name="Mol. Ecol. Resour.">
        <title>The genomes of chicory, endive, great burdock and yacon provide insights into Asteraceae palaeo-polyploidization history and plant inulin production.</title>
        <authorList>
            <person name="Fan W."/>
            <person name="Wang S."/>
            <person name="Wang H."/>
            <person name="Wang A."/>
            <person name="Jiang F."/>
            <person name="Liu H."/>
            <person name="Zhao H."/>
            <person name="Xu D."/>
            <person name="Zhang Y."/>
        </authorList>
    </citation>
    <scope>NUCLEOTIDE SEQUENCE [LARGE SCALE GENOMIC DNA]</scope>
    <source>
        <strain evidence="2">cv. Yunnan</strain>
    </source>
</reference>
<name>A0ACB9HHX8_9ASTR</name>
<keyword evidence="2" id="KW-1185">Reference proteome</keyword>
<evidence type="ECO:0000313" key="2">
    <source>
        <dbReference type="Proteomes" id="UP001056120"/>
    </source>
</evidence>
<evidence type="ECO:0000313" key="1">
    <source>
        <dbReference type="EMBL" id="KAI3794457.1"/>
    </source>
</evidence>
<dbReference type="EMBL" id="CM042029">
    <property type="protein sequence ID" value="KAI3794457.1"/>
    <property type="molecule type" value="Genomic_DNA"/>
</dbReference>
<reference evidence="1 2" key="2">
    <citation type="journal article" date="2022" name="Mol. Ecol. Resour.">
        <title>The genomes of chicory, endive, great burdock and yacon provide insights into Asteraceae paleo-polyploidization history and plant inulin production.</title>
        <authorList>
            <person name="Fan W."/>
            <person name="Wang S."/>
            <person name="Wang H."/>
            <person name="Wang A."/>
            <person name="Jiang F."/>
            <person name="Liu H."/>
            <person name="Zhao H."/>
            <person name="Xu D."/>
            <person name="Zhang Y."/>
        </authorList>
    </citation>
    <scope>NUCLEOTIDE SEQUENCE [LARGE SCALE GENOMIC DNA]</scope>
    <source>
        <strain evidence="2">cv. Yunnan</strain>
        <tissue evidence="1">Leaves</tissue>
    </source>
</reference>
<organism evidence="1 2">
    <name type="scientific">Smallanthus sonchifolius</name>
    <dbReference type="NCBI Taxonomy" id="185202"/>
    <lineage>
        <taxon>Eukaryota</taxon>
        <taxon>Viridiplantae</taxon>
        <taxon>Streptophyta</taxon>
        <taxon>Embryophyta</taxon>
        <taxon>Tracheophyta</taxon>
        <taxon>Spermatophyta</taxon>
        <taxon>Magnoliopsida</taxon>
        <taxon>eudicotyledons</taxon>
        <taxon>Gunneridae</taxon>
        <taxon>Pentapetalae</taxon>
        <taxon>asterids</taxon>
        <taxon>campanulids</taxon>
        <taxon>Asterales</taxon>
        <taxon>Asteraceae</taxon>
        <taxon>Asteroideae</taxon>
        <taxon>Heliantheae alliance</taxon>
        <taxon>Millerieae</taxon>
        <taxon>Smallanthus</taxon>
    </lineage>
</organism>
<proteinExistence type="predicted"/>
<comment type="caution">
    <text evidence="1">The sequence shown here is derived from an EMBL/GenBank/DDBJ whole genome shotgun (WGS) entry which is preliminary data.</text>
</comment>
<sequence>MVVVTMLADCGLAKRRIFNRDDDCRNWNLLLNGYRGAVAFEIETEMLGDGGGHEVVDDYDMVSLISLPFLAIEEDAARAYGKAAIECNKREVSYEGNILPTTHLDKSEEAGKLDDSKEVTFKMWRRLKLREALKNFNMFLRMMVVN</sequence>
<accession>A0ACB9HHX8</accession>